<evidence type="ECO:0000256" key="2">
    <source>
        <dbReference type="ARBA" id="ARBA00008989"/>
    </source>
</evidence>
<feature type="binding site" evidence="9">
    <location>
        <begin position="199"/>
        <end position="201"/>
    </location>
    <ligand>
        <name>substrate</name>
    </ligand>
</feature>
<evidence type="ECO:0000256" key="9">
    <source>
        <dbReference type="PIRSR" id="PIRSR004532-2"/>
    </source>
</evidence>
<accession>A6FXY2</accession>
<feature type="binding site" evidence="9">
    <location>
        <position position="132"/>
    </location>
    <ligand>
        <name>substrate</name>
    </ligand>
</feature>
<dbReference type="SUPFAM" id="SSF56655">
    <property type="entry name" value="Carbohydrate phosphatase"/>
    <property type="match status" value="1"/>
</dbReference>
<evidence type="ECO:0000256" key="8">
    <source>
        <dbReference type="PIRSR" id="PIRSR004532-1"/>
    </source>
</evidence>
<sequence length="334" mass="35653">MAQAETPALQPSDRKLLLEYVRVTEAAAIACSRWIGLGHKEDADAAAVEAMRRAFDKVPARGTIVIGEGERDEAPMLYIGEKVGPKNPEFPEVDIAVDPLEGTNLCAHGKTGALAVLAVAHKGMLLNAPDTYMHKIAAGPEGVGVVSLEKSPAQNVLDLAKAKGKKPSEMVVHVLERPRHDAMVEEMRKVGASVRLFSDGDVNPCVATGLPDSGIDLFIGKGGAPEGVLAAAALRCLGGVFEGRLAYRNGEERERAIDMGLKEPDALLRHHDLVRGHCFFVASGVTDGPILSGVRTHGPRTVVHSLALRSDTTTIRKFETSTLLDHLPLDPPTR</sequence>
<keyword evidence="4 10" id="KW-0378">Hydrolase</keyword>
<dbReference type="NCBIfam" id="TIGR00330">
    <property type="entry name" value="glpX"/>
    <property type="match status" value="1"/>
</dbReference>
<feature type="binding site" evidence="8">
    <location>
        <position position="68"/>
    </location>
    <ligand>
        <name>Mn(2+)</name>
        <dbReference type="ChEBI" id="CHEBI:29035"/>
        <label>1</label>
    </ligand>
</feature>
<protein>
    <recommendedName>
        <fullName evidence="7">Fructose-1,6-bisphosphatase</fullName>
    </recommendedName>
</protein>
<dbReference type="eggNOG" id="COG1494">
    <property type="taxonomic scope" value="Bacteria"/>
</dbReference>
<dbReference type="GO" id="GO:0046872">
    <property type="term" value="F:metal ion binding"/>
    <property type="evidence" value="ECO:0007669"/>
    <property type="project" value="UniProtKB-KW"/>
</dbReference>
<feature type="binding site" evidence="9">
    <location>
        <position position="223"/>
    </location>
    <ligand>
        <name>substrate</name>
    </ligand>
</feature>
<dbReference type="GO" id="GO:0005829">
    <property type="term" value="C:cytosol"/>
    <property type="evidence" value="ECO:0007669"/>
    <property type="project" value="TreeGrafter"/>
</dbReference>
<feature type="binding site" evidence="9">
    <location>
        <begin position="177"/>
        <end position="179"/>
    </location>
    <ligand>
        <name>substrate</name>
    </ligand>
</feature>
<dbReference type="AlphaFoldDB" id="A6FXY2"/>
<comment type="caution">
    <text evidence="10">The sequence shown here is derived from an EMBL/GenBank/DDBJ whole genome shotgun (WGS) entry which is preliminary data.</text>
</comment>
<dbReference type="PANTHER" id="PTHR30447:SF0">
    <property type="entry name" value="FRUCTOSE-1,6-BISPHOSPHATASE 1 CLASS 2-RELATED"/>
    <property type="match status" value="1"/>
</dbReference>
<proteinExistence type="inferred from homology"/>
<dbReference type="PIRSF" id="PIRSF004532">
    <property type="entry name" value="GlpX"/>
    <property type="match status" value="1"/>
</dbReference>
<dbReference type="InterPro" id="IPR004464">
    <property type="entry name" value="FBPase_class-2/SBPase"/>
</dbReference>
<dbReference type="OrthoDB" id="9779353at2"/>
<dbReference type="PANTHER" id="PTHR30447">
    <property type="entry name" value="FRUCTOSE-1,6-BISPHOSPHATASE CLASS 2"/>
    <property type="match status" value="1"/>
</dbReference>
<feature type="binding site" evidence="8">
    <location>
        <position position="226"/>
    </location>
    <ligand>
        <name>Mn(2+)</name>
        <dbReference type="ChEBI" id="CHEBI:29035"/>
        <label>2</label>
    </ligand>
</feature>
<dbReference type="GO" id="GO:0030388">
    <property type="term" value="P:fructose 1,6-bisphosphate metabolic process"/>
    <property type="evidence" value="ECO:0007669"/>
    <property type="project" value="TreeGrafter"/>
</dbReference>
<dbReference type="Gene3D" id="3.40.190.90">
    <property type="match status" value="1"/>
</dbReference>
<feature type="binding site" evidence="8">
    <location>
        <position position="98"/>
    </location>
    <ligand>
        <name>Mn(2+)</name>
        <dbReference type="ChEBI" id="CHEBI:29035"/>
        <label>2</label>
    </ligand>
</feature>
<organism evidence="10 11">
    <name type="scientific">Plesiocystis pacifica SIR-1</name>
    <dbReference type="NCBI Taxonomy" id="391625"/>
    <lineage>
        <taxon>Bacteria</taxon>
        <taxon>Pseudomonadati</taxon>
        <taxon>Myxococcota</taxon>
        <taxon>Polyangia</taxon>
        <taxon>Nannocystales</taxon>
        <taxon>Nannocystaceae</taxon>
        <taxon>Plesiocystis</taxon>
    </lineage>
</organism>
<evidence type="ECO:0000313" key="11">
    <source>
        <dbReference type="Proteomes" id="UP000005801"/>
    </source>
</evidence>
<evidence type="ECO:0000256" key="6">
    <source>
        <dbReference type="ARBA" id="ARBA00023277"/>
    </source>
</evidence>
<dbReference type="STRING" id="391625.PPSIR1_39260"/>
<keyword evidence="11" id="KW-1185">Reference proteome</keyword>
<dbReference type="GO" id="GO:0006071">
    <property type="term" value="P:glycerol metabolic process"/>
    <property type="evidence" value="ECO:0007669"/>
    <property type="project" value="InterPro"/>
</dbReference>
<feature type="binding site" evidence="9">
    <location>
        <begin position="101"/>
        <end position="103"/>
    </location>
    <ligand>
        <name>substrate</name>
    </ligand>
</feature>
<dbReference type="GO" id="GO:0006094">
    <property type="term" value="P:gluconeogenesis"/>
    <property type="evidence" value="ECO:0007669"/>
    <property type="project" value="InterPro"/>
</dbReference>
<evidence type="ECO:0000256" key="4">
    <source>
        <dbReference type="ARBA" id="ARBA00022801"/>
    </source>
</evidence>
<dbReference type="Gene3D" id="3.30.540.10">
    <property type="entry name" value="Fructose-1,6-Bisphosphatase, subunit A, domain 1"/>
    <property type="match status" value="1"/>
</dbReference>
<evidence type="ECO:0000256" key="7">
    <source>
        <dbReference type="PIRNR" id="PIRNR004532"/>
    </source>
</evidence>
<gene>
    <name evidence="10" type="primary">glpX</name>
    <name evidence="10" type="ORF">PPSIR1_39260</name>
</gene>
<dbReference type="EMBL" id="ABCS01000003">
    <property type="protein sequence ID" value="EDM81361.1"/>
    <property type="molecule type" value="Genomic_DNA"/>
</dbReference>
<keyword evidence="5 8" id="KW-0464">Manganese</keyword>
<evidence type="ECO:0000256" key="1">
    <source>
        <dbReference type="ARBA" id="ARBA00001273"/>
    </source>
</evidence>
<comment type="catalytic activity">
    <reaction evidence="1">
        <text>beta-D-fructose 1,6-bisphosphate + H2O = beta-D-fructose 6-phosphate + phosphate</text>
        <dbReference type="Rhea" id="RHEA:11064"/>
        <dbReference type="ChEBI" id="CHEBI:15377"/>
        <dbReference type="ChEBI" id="CHEBI:32966"/>
        <dbReference type="ChEBI" id="CHEBI:43474"/>
        <dbReference type="ChEBI" id="CHEBI:57634"/>
        <dbReference type="EC" id="3.1.3.11"/>
    </reaction>
</comment>
<evidence type="ECO:0000313" key="10">
    <source>
        <dbReference type="EMBL" id="EDM81361.1"/>
    </source>
</evidence>
<dbReference type="GO" id="GO:0042132">
    <property type="term" value="F:fructose 1,6-bisphosphate 1-phosphatase activity"/>
    <property type="evidence" value="ECO:0007669"/>
    <property type="project" value="UniProtKB-EC"/>
</dbReference>
<keyword evidence="6 7" id="KW-0119">Carbohydrate metabolism</keyword>
<feature type="binding site" evidence="8">
    <location>
        <position position="44"/>
    </location>
    <ligand>
        <name>Mn(2+)</name>
        <dbReference type="ChEBI" id="CHEBI:29035"/>
        <label>1</label>
    </ligand>
</feature>
<comment type="cofactor">
    <cofactor evidence="8">
        <name>Mn(2+)</name>
        <dbReference type="ChEBI" id="CHEBI:29035"/>
    </cofactor>
</comment>
<reference evidence="10 11" key="1">
    <citation type="submission" date="2007-06" db="EMBL/GenBank/DDBJ databases">
        <authorList>
            <person name="Shimkets L."/>
            <person name="Ferriera S."/>
            <person name="Johnson J."/>
            <person name="Kravitz S."/>
            <person name="Beeson K."/>
            <person name="Sutton G."/>
            <person name="Rogers Y.-H."/>
            <person name="Friedman R."/>
            <person name="Frazier M."/>
            <person name="Venter J.C."/>
        </authorList>
    </citation>
    <scope>NUCLEOTIDE SEQUENCE [LARGE SCALE GENOMIC DNA]</scope>
    <source>
        <strain evidence="10 11">SIR-1</strain>
    </source>
</reference>
<comment type="similarity">
    <text evidence="2 7">Belongs to the FBPase class 2 family.</text>
</comment>
<dbReference type="CDD" id="cd01516">
    <property type="entry name" value="FBPase_glpX"/>
    <property type="match status" value="1"/>
</dbReference>
<evidence type="ECO:0000256" key="5">
    <source>
        <dbReference type="ARBA" id="ARBA00023211"/>
    </source>
</evidence>
<feature type="binding site" evidence="8">
    <location>
        <position position="101"/>
    </location>
    <ligand>
        <name>Mn(2+)</name>
        <dbReference type="ChEBI" id="CHEBI:29035"/>
        <label>2</label>
    </ligand>
</feature>
<evidence type="ECO:0000256" key="3">
    <source>
        <dbReference type="ARBA" id="ARBA00022723"/>
    </source>
</evidence>
<keyword evidence="3 8" id="KW-0479">Metal-binding</keyword>
<name>A6FXY2_9BACT</name>
<dbReference type="Pfam" id="PF03320">
    <property type="entry name" value="FBPase_glpX"/>
    <property type="match status" value="1"/>
</dbReference>
<dbReference type="Proteomes" id="UP000005801">
    <property type="component" value="Unassembled WGS sequence"/>
</dbReference>
<dbReference type="RefSeq" id="WP_006969331.1">
    <property type="nucleotide sequence ID" value="NZ_ABCS01000003.1"/>
</dbReference>